<dbReference type="PANTHER" id="PTHR33164">
    <property type="entry name" value="TRANSCRIPTIONAL REGULATOR, MARR FAMILY"/>
    <property type="match status" value="1"/>
</dbReference>
<dbReference type="GO" id="GO:0003700">
    <property type="term" value="F:DNA-binding transcription factor activity"/>
    <property type="evidence" value="ECO:0007669"/>
    <property type="project" value="InterPro"/>
</dbReference>
<sequence>MDSPPGEFCRLMHRVTTAWRREITRNVSHFGLTEATWRPLFYLGRAGGDGVRQVELARMLDIESPSLVRLLDLLEGQSLIERYEDPADRRSKLLRMTTEGKRVLDQVLTICRRTDQALMALIEPKQLTVCIKTLSDLEQVLTEDRIGDVAGALSQMKEGC</sequence>
<reference evidence="6" key="1">
    <citation type="submission" date="2016-11" db="EMBL/GenBank/DDBJ databases">
        <title>Comparative genomic and phenotypic analysis of Granulibacter bethesdensis clinical isolates from patients with chronic granulomatous disease.</title>
        <authorList>
            <person name="Zarember K.A."/>
            <person name="Porcella S.F."/>
            <person name="Chu J."/>
            <person name="Ding L."/>
            <person name="Dahlstrom E."/>
            <person name="Barbian K."/>
            <person name="Martens C."/>
            <person name="Sykora L."/>
            <person name="Kramer S."/>
            <person name="Pettinato A.M."/>
            <person name="Hong H."/>
            <person name="Wald G."/>
            <person name="Berg L.J."/>
            <person name="Rogge L.S."/>
            <person name="Greenberg D.E."/>
            <person name="Falcone E.L."/>
            <person name="Neves J.F."/>
            <person name="Simoes M.J."/>
            <person name="Casal M."/>
            <person name="Rodriguez-Lopez F.C."/>
            <person name="Zelazny A."/>
            <person name="Gallin J.I."/>
            <person name="Holland S.M."/>
        </authorList>
    </citation>
    <scope>NUCLEOTIDE SEQUENCE [LARGE SCALE GENOMIC DNA]</scope>
    <source>
        <strain evidence="6">NIH9.1</strain>
    </source>
</reference>
<dbReference type="PROSITE" id="PS01117">
    <property type="entry name" value="HTH_MARR_1"/>
    <property type="match status" value="1"/>
</dbReference>
<name>A0AAC9K880_9PROT</name>
<accession>A0AAC9K880</accession>
<evidence type="ECO:0000256" key="3">
    <source>
        <dbReference type="ARBA" id="ARBA00023163"/>
    </source>
</evidence>
<evidence type="ECO:0000313" key="6">
    <source>
        <dbReference type="Proteomes" id="UP000182373"/>
    </source>
</evidence>
<dbReference type="PROSITE" id="PS50995">
    <property type="entry name" value="HTH_MARR_2"/>
    <property type="match status" value="1"/>
</dbReference>
<evidence type="ECO:0000313" key="5">
    <source>
        <dbReference type="EMBL" id="APH55456.1"/>
    </source>
</evidence>
<keyword evidence="1" id="KW-0805">Transcription regulation</keyword>
<evidence type="ECO:0000256" key="2">
    <source>
        <dbReference type="ARBA" id="ARBA00023125"/>
    </source>
</evidence>
<dbReference type="InterPro" id="IPR023187">
    <property type="entry name" value="Tscrpt_reg_MarR-type_CS"/>
</dbReference>
<evidence type="ECO:0000259" key="4">
    <source>
        <dbReference type="PROSITE" id="PS50995"/>
    </source>
</evidence>
<evidence type="ECO:0000256" key="1">
    <source>
        <dbReference type="ARBA" id="ARBA00023015"/>
    </source>
</evidence>
<dbReference type="SMART" id="SM00347">
    <property type="entry name" value="HTH_MARR"/>
    <property type="match status" value="1"/>
</dbReference>
<gene>
    <name evidence="5" type="ORF">GbCGDNIH9_2134</name>
</gene>
<dbReference type="RefSeq" id="WP_072573230.1">
    <property type="nucleotide sequence ID" value="NZ_CP018191.1"/>
</dbReference>
<dbReference type="Pfam" id="PF12802">
    <property type="entry name" value="MarR_2"/>
    <property type="match status" value="1"/>
</dbReference>
<keyword evidence="2" id="KW-0238">DNA-binding</keyword>
<dbReference type="EMBL" id="CP018191">
    <property type="protein sequence ID" value="APH55456.1"/>
    <property type="molecule type" value="Genomic_DNA"/>
</dbReference>
<dbReference type="SUPFAM" id="SSF46785">
    <property type="entry name" value="Winged helix' DNA-binding domain"/>
    <property type="match status" value="1"/>
</dbReference>
<dbReference type="PANTHER" id="PTHR33164:SF64">
    <property type="entry name" value="TRANSCRIPTIONAL REGULATOR SLYA"/>
    <property type="match status" value="1"/>
</dbReference>
<feature type="domain" description="HTH marR-type" evidence="4">
    <location>
        <begin position="5"/>
        <end position="139"/>
    </location>
</feature>
<keyword evidence="3" id="KW-0804">Transcription</keyword>
<dbReference type="InterPro" id="IPR000835">
    <property type="entry name" value="HTH_MarR-typ"/>
</dbReference>
<organism evidence="5 6">
    <name type="scientific">Granulibacter bethesdensis</name>
    <dbReference type="NCBI Taxonomy" id="364410"/>
    <lineage>
        <taxon>Bacteria</taxon>
        <taxon>Pseudomonadati</taxon>
        <taxon>Pseudomonadota</taxon>
        <taxon>Alphaproteobacteria</taxon>
        <taxon>Acetobacterales</taxon>
        <taxon>Acetobacteraceae</taxon>
        <taxon>Granulibacter</taxon>
    </lineage>
</organism>
<dbReference type="PRINTS" id="PR00598">
    <property type="entry name" value="HTHMARR"/>
</dbReference>
<dbReference type="Proteomes" id="UP000182373">
    <property type="component" value="Chromosome"/>
</dbReference>
<dbReference type="AlphaFoldDB" id="A0AAC9K880"/>
<dbReference type="InterPro" id="IPR036390">
    <property type="entry name" value="WH_DNA-bd_sf"/>
</dbReference>
<dbReference type="Gene3D" id="1.10.10.10">
    <property type="entry name" value="Winged helix-like DNA-binding domain superfamily/Winged helix DNA-binding domain"/>
    <property type="match status" value="1"/>
</dbReference>
<dbReference type="InterPro" id="IPR039422">
    <property type="entry name" value="MarR/SlyA-like"/>
</dbReference>
<proteinExistence type="predicted"/>
<dbReference type="InterPro" id="IPR036388">
    <property type="entry name" value="WH-like_DNA-bd_sf"/>
</dbReference>
<dbReference type="GO" id="GO:0003677">
    <property type="term" value="F:DNA binding"/>
    <property type="evidence" value="ECO:0007669"/>
    <property type="project" value="UniProtKB-KW"/>
</dbReference>
<dbReference type="GO" id="GO:0006950">
    <property type="term" value="P:response to stress"/>
    <property type="evidence" value="ECO:0007669"/>
    <property type="project" value="TreeGrafter"/>
</dbReference>
<protein>
    <submittedName>
        <fullName evidence="5">Transcriptional regulator, MarR family</fullName>
    </submittedName>
</protein>